<sequence length="346" mass="39296">MFIGDKPFDLIYEYKQVEAIKEGFVKNVVWLEGRISFDVIKYRGREYRSNIDLKKIAENDRHLRRAYHSNKTVQMLFAEMTLQTLRHVRSKTPPPDNPHSRPAAILKCWSHDDVNSYETCFADIARRNKQPIRVIAVHRDADATFAGHRFRSEAVDVLIVVRKLSVGFHEAKVCLVAAGYSIKNDGTYGQFVGRAQAVGAKSFGAMLSGMYGSHWVKHKYLAYYGIEAHREMLRRGYILEKELGEMGIREDIQLEGSTLVSRLNGGDKPRLEVGKFQKWIVAFRDAVVCSLLPEDFRLNGNAVVTSASAATTCETSRQTTSHPRRPGKYGPRIAASLWHNIHFNPV</sequence>
<evidence type="ECO:0000313" key="1">
    <source>
        <dbReference type="EMBL" id="KAJ3050869.1"/>
    </source>
</evidence>
<gene>
    <name evidence="1" type="ORF">HK097_008149</name>
</gene>
<keyword evidence="2" id="KW-1185">Reference proteome</keyword>
<name>A0AAD5X5G5_9FUNG</name>
<comment type="caution">
    <text evidence="1">The sequence shown here is derived from an EMBL/GenBank/DDBJ whole genome shotgun (WGS) entry which is preliminary data.</text>
</comment>
<proteinExistence type="predicted"/>
<evidence type="ECO:0000313" key="2">
    <source>
        <dbReference type="Proteomes" id="UP001212841"/>
    </source>
</evidence>
<dbReference type="AlphaFoldDB" id="A0AAD5X5G5"/>
<protein>
    <submittedName>
        <fullName evidence="1">Uncharacterized protein</fullName>
    </submittedName>
</protein>
<reference evidence="1" key="1">
    <citation type="submission" date="2020-05" db="EMBL/GenBank/DDBJ databases">
        <title>Phylogenomic resolution of chytrid fungi.</title>
        <authorList>
            <person name="Stajich J.E."/>
            <person name="Amses K."/>
            <person name="Simmons R."/>
            <person name="Seto K."/>
            <person name="Myers J."/>
            <person name="Bonds A."/>
            <person name="Quandt C.A."/>
            <person name="Barry K."/>
            <person name="Liu P."/>
            <person name="Grigoriev I."/>
            <person name="Longcore J.E."/>
            <person name="James T.Y."/>
        </authorList>
    </citation>
    <scope>NUCLEOTIDE SEQUENCE</scope>
    <source>
        <strain evidence="1">JEL0318</strain>
    </source>
</reference>
<dbReference type="EMBL" id="JADGJD010000461">
    <property type="protein sequence ID" value="KAJ3050869.1"/>
    <property type="molecule type" value="Genomic_DNA"/>
</dbReference>
<organism evidence="1 2">
    <name type="scientific">Rhizophlyctis rosea</name>
    <dbReference type="NCBI Taxonomy" id="64517"/>
    <lineage>
        <taxon>Eukaryota</taxon>
        <taxon>Fungi</taxon>
        <taxon>Fungi incertae sedis</taxon>
        <taxon>Chytridiomycota</taxon>
        <taxon>Chytridiomycota incertae sedis</taxon>
        <taxon>Chytridiomycetes</taxon>
        <taxon>Rhizophlyctidales</taxon>
        <taxon>Rhizophlyctidaceae</taxon>
        <taxon>Rhizophlyctis</taxon>
    </lineage>
</organism>
<dbReference type="Proteomes" id="UP001212841">
    <property type="component" value="Unassembled WGS sequence"/>
</dbReference>
<accession>A0AAD5X5G5</accession>